<dbReference type="PRINTS" id="PR00723">
    <property type="entry name" value="SUBTILISIN"/>
</dbReference>
<evidence type="ECO:0000256" key="5">
    <source>
        <dbReference type="PROSITE-ProRule" id="PRU01240"/>
    </source>
</evidence>
<dbReference type="GO" id="GO:0006508">
    <property type="term" value="P:proteolysis"/>
    <property type="evidence" value="ECO:0007669"/>
    <property type="project" value="UniProtKB-KW"/>
</dbReference>
<name>A0A9D1XRZ8_9BACT</name>
<keyword evidence="4 5" id="KW-0720">Serine protease</keyword>
<evidence type="ECO:0000256" key="1">
    <source>
        <dbReference type="ARBA" id="ARBA00011073"/>
    </source>
</evidence>
<keyword evidence="3 5" id="KW-0378">Hydrolase</keyword>
<feature type="compositionally biased region" description="Basic and acidic residues" evidence="6">
    <location>
        <begin position="134"/>
        <end position="146"/>
    </location>
</feature>
<dbReference type="Proteomes" id="UP000823847">
    <property type="component" value="Unassembled WGS sequence"/>
</dbReference>
<evidence type="ECO:0000259" key="8">
    <source>
        <dbReference type="Pfam" id="PF00082"/>
    </source>
</evidence>
<protein>
    <submittedName>
        <fullName evidence="9">S8 family serine peptidase</fullName>
    </submittedName>
</protein>
<feature type="domain" description="Peptidase S8/S53" evidence="8">
    <location>
        <begin position="172"/>
        <end position="441"/>
    </location>
</feature>
<sequence>MRAYLGLFVWMLCLWAGSVQAGETFRFRVYLKDKGESGYTLDKPREFLSSEAIARRTRQGIALSPTDLPIAQAYLDTLSAHGGRPILTSKWFATVVVSTPDSIQGERLARLSIVDSVKWIWKGEEGADASPRTESQEKLAPKEKPTRSSYGYAEKQIQMLNGIKLHKAGYRGAGMRIAVIDEGFRHADRMSVFDSLRVLGTRNVVSPDESVFQDGDHGTKVLSCLAANAPGWIIGTAPDASYWLIKSEDSRSEYPIEEDYWTAAVEFADSVGVDVISSSLGYFSFDAKELNYSQAQLDGKSALISRAARMAASKGILLFSSAGNEGNGTWKKITFPADAPDIISVGAITHKKRKSAFSSVGFTADQRVKPDVVALGSGCCVIDPRGDIHYGNGTSFAAPILAGLGTCLWQALPELTNQEIIRLIQRSASKAKRPDTELGYGIPNMYKAYKQGRKYVAKRR</sequence>
<feature type="active site" description="Charge relay system" evidence="5">
    <location>
        <position position="181"/>
    </location>
</feature>
<evidence type="ECO:0000313" key="9">
    <source>
        <dbReference type="EMBL" id="HIX86385.1"/>
    </source>
</evidence>
<dbReference type="Gene3D" id="3.40.50.200">
    <property type="entry name" value="Peptidase S8/S53 domain"/>
    <property type="match status" value="1"/>
</dbReference>
<dbReference type="InterPro" id="IPR015500">
    <property type="entry name" value="Peptidase_S8_subtilisin-rel"/>
</dbReference>
<evidence type="ECO:0000313" key="10">
    <source>
        <dbReference type="Proteomes" id="UP000823847"/>
    </source>
</evidence>
<comment type="caution">
    <text evidence="9">The sequence shown here is derived from an EMBL/GenBank/DDBJ whole genome shotgun (WGS) entry which is preliminary data.</text>
</comment>
<keyword evidence="7" id="KW-0732">Signal</keyword>
<dbReference type="PANTHER" id="PTHR43806">
    <property type="entry name" value="PEPTIDASE S8"/>
    <property type="match status" value="1"/>
</dbReference>
<dbReference type="InterPro" id="IPR036852">
    <property type="entry name" value="Peptidase_S8/S53_dom_sf"/>
</dbReference>
<dbReference type="PROSITE" id="PS51892">
    <property type="entry name" value="SUBTILASE"/>
    <property type="match status" value="1"/>
</dbReference>
<feature type="signal peptide" evidence="7">
    <location>
        <begin position="1"/>
        <end position="21"/>
    </location>
</feature>
<feature type="active site" description="Charge relay system" evidence="5">
    <location>
        <position position="395"/>
    </location>
</feature>
<dbReference type="CDD" id="cd07493">
    <property type="entry name" value="Peptidases_S8_9"/>
    <property type="match status" value="1"/>
</dbReference>
<reference evidence="9" key="2">
    <citation type="submission" date="2021-04" db="EMBL/GenBank/DDBJ databases">
        <authorList>
            <person name="Gilroy R."/>
        </authorList>
    </citation>
    <scope>NUCLEOTIDE SEQUENCE</scope>
    <source>
        <strain evidence="9">ChiHecec2B26-12326</strain>
    </source>
</reference>
<evidence type="ECO:0000256" key="6">
    <source>
        <dbReference type="SAM" id="MobiDB-lite"/>
    </source>
</evidence>
<feature type="region of interest" description="Disordered" evidence="6">
    <location>
        <begin position="126"/>
        <end position="149"/>
    </location>
</feature>
<dbReference type="SUPFAM" id="SSF52743">
    <property type="entry name" value="Subtilisin-like"/>
    <property type="match status" value="1"/>
</dbReference>
<gene>
    <name evidence="9" type="ORF">H9848_07230</name>
</gene>
<feature type="active site" description="Charge relay system" evidence="5">
    <location>
        <position position="217"/>
    </location>
</feature>
<dbReference type="PIRSF" id="PIRSF037903">
    <property type="entry name" value="Subtilisin_rel_GFO_2223"/>
    <property type="match status" value="1"/>
</dbReference>
<keyword evidence="2 5" id="KW-0645">Protease</keyword>
<dbReference type="PANTHER" id="PTHR43806:SF67">
    <property type="entry name" value="EGF-LIKE DOMAIN-CONTAINING PROTEIN"/>
    <property type="match status" value="1"/>
</dbReference>
<feature type="chain" id="PRO_5038952414" evidence="7">
    <location>
        <begin position="22"/>
        <end position="460"/>
    </location>
</feature>
<proteinExistence type="inferred from homology"/>
<dbReference type="InterPro" id="IPR000209">
    <property type="entry name" value="Peptidase_S8/S53_dom"/>
</dbReference>
<dbReference type="EMBL" id="DXEN01000055">
    <property type="protein sequence ID" value="HIX86385.1"/>
    <property type="molecule type" value="Genomic_DNA"/>
</dbReference>
<dbReference type="InterPro" id="IPR050131">
    <property type="entry name" value="Peptidase_S8_subtilisin-like"/>
</dbReference>
<evidence type="ECO:0000256" key="3">
    <source>
        <dbReference type="ARBA" id="ARBA00022801"/>
    </source>
</evidence>
<dbReference type="GO" id="GO:0004252">
    <property type="term" value="F:serine-type endopeptidase activity"/>
    <property type="evidence" value="ECO:0007669"/>
    <property type="project" value="UniProtKB-UniRule"/>
</dbReference>
<reference evidence="9" key="1">
    <citation type="journal article" date="2021" name="PeerJ">
        <title>Extensive microbial diversity within the chicken gut microbiome revealed by metagenomics and culture.</title>
        <authorList>
            <person name="Gilroy R."/>
            <person name="Ravi A."/>
            <person name="Getino M."/>
            <person name="Pursley I."/>
            <person name="Horton D.L."/>
            <person name="Alikhan N.F."/>
            <person name="Baker D."/>
            <person name="Gharbi K."/>
            <person name="Hall N."/>
            <person name="Watson M."/>
            <person name="Adriaenssens E.M."/>
            <person name="Foster-Nyarko E."/>
            <person name="Jarju S."/>
            <person name="Secka A."/>
            <person name="Antonio M."/>
            <person name="Oren A."/>
            <person name="Chaudhuri R.R."/>
            <person name="La Ragione R."/>
            <person name="Hildebrand F."/>
            <person name="Pallen M.J."/>
        </authorList>
    </citation>
    <scope>NUCLEOTIDE SEQUENCE</scope>
    <source>
        <strain evidence="9">ChiHecec2B26-12326</strain>
    </source>
</reference>
<evidence type="ECO:0000256" key="4">
    <source>
        <dbReference type="ARBA" id="ARBA00022825"/>
    </source>
</evidence>
<dbReference type="InterPro" id="IPR017317">
    <property type="entry name" value="Pept_S8_subtilisin_bacteroid-2"/>
</dbReference>
<evidence type="ECO:0000256" key="7">
    <source>
        <dbReference type="SAM" id="SignalP"/>
    </source>
</evidence>
<evidence type="ECO:0000256" key="2">
    <source>
        <dbReference type="ARBA" id="ARBA00022670"/>
    </source>
</evidence>
<dbReference type="Pfam" id="PF00082">
    <property type="entry name" value="Peptidase_S8"/>
    <property type="match status" value="1"/>
</dbReference>
<comment type="similarity">
    <text evidence="1 5">Belongs to the peptidase S8 family.</text>
</comment>
<accession>A0A9D1XRZ8</accession>
<dbReference type="AlphaFoldDB" id="A0A9D1XRZ8"/>
<organism evidence="9 10">
    <name type="scientific">Candidatus Parabacteroides intestinigallinarum</name>
    <dbReference type="NCBI Taxonomy" id="2838722"/>
    <lineage>
        <taxon>Bacteria</taxon>
        <taxon>Pseudomonadati</taxon>
        <taxon>Bacteroidota</taxon>
        <taxon>Bacteroidia</taxon>
        <taxon>Bacteroidales</taxon>
        <taxon>Tannerellaceae</taxon>
        <taxon>Parabacteroides</taxon>
    </lineage>
</organism>